<proteinExistence type="predicted"/>
<accession>A0A077ZRB3</accession>
<dbReference type="Proteomes" id="UP000039865">
    <property type="component" value="Unassembled WGS sequence"/>
</dbReference>
<feature type="coiled-coil region" evidence="1">
    <location>
        <begin position="90"/>
        <end position="127"/>
    </location>
</feature>
<name>A0A077ZRB3_STYLE</name>
<keyword evidence="4" id="KW-1185">Reference proteome</keyword>
<keyword evidence="2" id="KW-0472">Membrane</keyword>
<reference evidence="3 4" key="1">
    <citation type="submission" date="2014-06" db="EMBL/GenBank/DDBJ databases">
        <authorList>
            <person name="Swart Estienne"/>
        </authorList>
    </citation>
    <scope>NUCLEOTIDE SEQUENCE [LARGE SCALE GENOMIC DNA]</scope>
    <source>
        <strain evidence="3 4">130c</strain>
    </source>
</reference>
<feature type="transmembrane region" description="Helical" evidence="2">
    <location>
        <begin position="205"/>
        <end position="226"/>
    </location>
</feature>
<keyword evidence="1" id="KW-0175">Coiled coil</keyword>
<evidence type="ECO:0000256" key="2">
    <source>
        <dbReference type="SAM" id="Phobius"/>
    </source>
</evidence>
<protein>
    <submittedName>
        <fullName evidence="3">Uncharacterized protein</fullName>
    </submittedName>
</protein>
<evidence type="ECO:0000313" key="4">
    <source>
        <dbReference type="Proteomes" id="UP000039865"/>
    </source>
</evidence>
<evidence type="ECO:0000256" key="1">
    <source>
        <dbReference type="SAM" id="Coils"/>
    </source>
</evidence>
<organism evidence="3 4">
    <name type="scientific">Stylonychia lemnae</name>
    <name type="common">Ciliate</name>
    <dbReference type="NCBI Taxonomy" id="5949"/>
    <lineage>
        <taxon>Eukaryota</taxon>
        <taxon>Sar</taxon>
        <taxon>Alveolata</taxon>
        <taxon>Ciliophora</taxon>
        <taxon>Intramacronucleata</taxon>
        <taxon>Spirotrichea</taxon>
        <taxon>Stichotrichia</taxon>
        <taxon>Sporadotrichida</taxon>
        <taxon>Oxytrichidae</taxon>
        <taxon>Stylonychinae</taxon>
        <taxon>Stylonychia</taxon>
    </lineage>
</organism>
<evidence type="ECO:0000313" key="3">
    <source>
        <dbReference type="EMBL" id="CDW71989.1"/>
    </source>
</evidence>
<dbReference type="InParanoid" id="A0A077ZRB3"/>
<keyword evidence="2" id="KW-1133">Transmembrane helix</keyword>
<sequence>MRGLKQESQYEQRKEEESWFRFNRSVFLFHYPEPESIQLLSEDETQSLLQEDPESLACPTPANNNSGAAINQLKTGACCSRISSMMTPSIIQKQEQALKSEEIIKKLEQLRDKKKEEYEMAQELKITKRQAKFADAGSQFPGPSIIEKNQAKILRSKQRQEKRNVALEKQHLLVKPKHSGLMEAVKTLFGARDGKTLEVIDKSTLFVFYALIMVICLGVTIMLFLASQGINSSNSYIDALKSTQPAEPANLQLPLYQGSMAKNNQTLPNVEMIDGVQISKRKRSGVMPQMSKVQDQKQNNVDVKSVGKQIENDQVINKNLILDQVNSQGQ</sequence>
<dbReference type="AlphaFoldDB" id="A0A077ZRB3"/>
<gene>
    <name evidence="3" type="primary">Contig2875.g3080</name>
    <name evidence="3" type="ORF">STYLEM_940</name>
</gene>
<keyword evidence="2" id="KW-0812">Transmembrane</keyword>
<dbReference type="EMBL" id="CCKQ01000895">
    <property type="protein sequence ID" value="CDW71989.1"/>
    <property type="molecule type" value="Genomic_DNA"/>
</dbReference>